<proteinExistence type="predicted"/>
<comment type="caution">
    <text evidence="1">The sequence shown here is derived from an EMBL/GenBank/DDBJ whole genome shotgun (WGS) entry which is preliminary data.</text>
</comment>
<reference evidence="2" key="1">
    <citation type="journal article" date="2024" name="Proc. Natl. Acad. Sci. U.S.A.">
        <title>Extraordinary preservation of gene collinearity over three hundred million years revealed in homosporous lycophytes.</title>
        <authorList>
            <person name="Li C."/>
            <person name="Wickell D."/>
            <person name="Kuo L.Y."/>
            <person name="Chen X."/>
            <person name="Nie B."/>
            <person name="Liao X."/>
            <person name="Peng D."/>
            <person name="Ji J."/>
            <person name="Jenkins J."/>
            <person name="Williams M."/>
            <person name="Shu S."/>
            <person name="Plott C."/>
            <person name="Barry K."/>
            <person name="Rajasekar S."/>
            <person name="Grimwood J."/>
            <person name="Han X."/>
            <person name="Sun S."/>
            <person name="Hou Z."/>
            <person name="He W."/>
            <person name="Dai G."/>
            <person name="Sun C."/>
            <person name="Schmutz J."/>
            <person name="Leebens-Mack J.H."/>
            <person name="Li F.W."/>
            <person name="Wang L."/>
        </authorList>
    </citation>
    <scope>NUCLEOTIDE SEQUENCE [LARGE SCALE GENOMIC DNA]</scope>
    <source>
        <strain evidence="2">cv. PW_Plant_1</strain>
    </source>
</reference>
<keyword evidence="2" id="KW-1185">Reference proteome</keyword>
<dbReference type="EMBL" id="CM055112">
    <property type="protein sequence ID" value="KAJ7516857.1"/>
    <property type="molecule type" value="Genomic_DNA"/>
</dbReference>
<name>A0ACC2AID8_DIPCM</name>
<dbReference type="Proteomes" id="UP001162992">
    <property type="component" value="Chromosome 21"/>
</dbReference>
<protein>
    <submittedName>
        <fullName evidence="1">Uncharacterized protein</fullName>
    </submittedName>
</protein>
<gene>
    <name evidence="1" type="ORF">O6H91_21G001600</name>
</gene>
<sequence length="217" mass="24637">MNTLTGMQQKAVEELAILGLARVQQGMKDRWFIPTKLAASLSTNLSESSSWQPTEGFVVVETNFRVYGYTSSKLQTETLRLFVRLEYQLPNLVVGSLTKESINSAFASGINAEQIISFLQKHAHPHVAPKVPTVPETVSDQIRLWETDRNRLQLLPAYVYEDFPSMDIFQAVVAYARDIQGLLWEDASTRRVVVRGELHEDVRSFLHRQNTASSQRK</sequence>
<evidence type="ECO:0000313" key="1">
    <source>
        <dbReference type="EMBL" id="KAJ7516857.1"/>
    </source>
</evidence>
<accession>A0ACC2AID8</accession>
<organism evidence="1 2">
    <name type="scientific">Diphasiastrum complanatum</name>
    <name type="common">Issler's clubmoss</name>
    <name type="synonym">Lycopodium complanatum</name>
    <dbReference type="NCBI Taxonomy" id="34168"/>
    <lineage>
        <taxon>Eukaryota</taxon>
        <taxon>Viridiplantae</taxon>
        <taxon>Streptophyta</taxon>
        <taxon>Embryophyta</taxon>
        <taxon>Tracheophyta</taxon>
        <taxon>Lycopodiopsida</taxon>
        <taxon>Lycopodiales</taxon>
        <taxon>Lycopodiaceae</taxon>
        <taxon>Lycopodioideae</taxon>
        <taxon>Diphasiastrum</taxon>
    </lineage>
</organism>
<evidence type="ECO:0000313" key="2">
    <source>
        <dbReference type="Proteomes" id="UP001162992"/>
    </source>
</evidence>